<keyword evidence="2 6" id="KW-0489">Methyltransferase</keyword>
<dbReference type="InterPro" id="IPR025799">
    <property type="entry name" value="Arg_MeTrfase"/>
</dbReference>
<dbReference type="PANTHER" id="PTHR11006:SF68">
    <property type="entry name" value="PROTEIN ARGININE N-METHYLTRANSFERASE PRMT10"/>
    <property type="match status" value="1"/>
</dbReference>
<dbReference type="AlphaFoldDB" id="A0A699YNC3"/>
<dbReference type="PANTHER" id="PTHR11006">
    <property type="entry name" value="PROTEIN ARGININE N-METHYLTRANSFERASE"/>
    <property type="match status" value="1"/>
</dbReference>
<evidence type="ECO:0000256" key="1">
    <source>
        <dbReference type="ARBA" id="ARBA00011925"/>
    </source>
</evidence>
<dbReference type="GO" id="GO:0035242">
    <property type="term" value="F:protein-arginine omega-N asymmetric methyltransferase activity"/>
    <property type="evidence" value="ECO:0007669"/>
    <property type="project" value="UniProtKB-EC"/>
</dbReference>
<evidence type="ECO:0000256" key="3">
    <source>
        <dbReference type="ARBA" id="ARBA00022679"/>
    </source>
</evidence>
<dbReference type="SUPFAM" id="SSF53335">
    <property type="entry name" value="S-adenosyl-L-methionine-dependent methyltransferases"/>
    <property type="match status" value="1"/>
</dbReference>
<evidence type="ECO:0000256" key="6">
    <source>
        <dbReference type="PROSITE-ProRule" id="PRU01015"/>
    </source>
</evidence>
<reference evidence="7 8" key="1">
    <citation type="submission" date="2020-02" db="EMBL/GenBank/DDBJ databases">
        <title>Draft genome sequence of Haematococcus lacustris strain NIES-144.</title>
        <authorList>
            <person name="Morimoto D."/>
            <person name="Nakagawa S."/>
            <person name="Yoshida T."/>
            <person name="Sawayama S."/>
        </authorList>
    </citation>
    <scope>NUCLEOTIDE SEQUENCE [LARGE SCALE GENOMIC DNA]</scope>
    <source>
        <strain evidence="7 8">NIES-144</strain>
    </source>
</reference>
<comment type="catalytic activity">
    <reaction evidence="5">
        <text>L-arginyl-[protein] + S-adenosyl-L-methionine = N(omega)-methyl-L-arginyl-[protein] + S-adenosyl-L-homocysteine + H(+)</text>
        <dbReference type="Rhea" id="RHEA:48100"/>
        <dbReference type="Rhea" id="RHEA-COMP:10532"/>
        <dbReference type="Rhea" id="RHEA-COMP:11990"/>
        <dbReference type="ChEBI" id="CHEBI:15378"/>
        <dbReference type="ChEBI" id="CHEBI:29965"/>
        <dbReference type="ChEBI" id="CHEBI:57856"/>
        <dbReference type="ChEBI" id="CHEBI:59789"/>
        <dbReference type="ChEBI" id="CHEBI:65280"/>
    </reaction>
    <physiologicalReaction direction="left-to-right" evidence="5">
        <dbReference type="Rhea" id="RHEA:48101"/>
    </physiologicalReaction>
</comment>
<dbReference type="Proteomes" id="UP000485058">
    <property type="component" value="Unassembled WGS sequence"/>
</dbReference>
<evidence type="ECO:0000313" key="8">
    <source>
        <dbReference type="Proteomes" id="UP000485058"/>
    </source>
</evidence>
<evidence type="ECO:0000256" key="2">
    <source>
        <dbReference type="ARBA" id="ARBA00022603"/>
    </source>
</evidence>
<dbReference type="EMBL" id="BLLF01000105">
    <property type="protein sequence ID" value="GFH07609.1"/>
    <property type="molecule type" value="Genomic_DNA"/>
</dbReference>
<evidence type="ECO:0000313" key="7">
    <source>
        <dbReference type="EMBL" id="GFH07609.1"/>
    </source>
</evidence>
<keyword evidence="8" id="KW-1185">Reference proteome</keyword>
<dbReference type="CDD" id="cd02440">
    <property type="entry name" value="AdoMet_MTases"/>
    <property type="match status" value="1"/>
</dbReference>
<evidence type="ECO:0000256" key="5">
    <source>
        <dbReference type="ARBA" id="ARBA00049303"/>
    </source>
</evidence>
<dbReference type="InterPro" id="IPR029063">
    <property type="entry name" value="SAM-dependent_MTases_sf"/>
</dbReference>
<sequence>MLEDHKRTGAYFQAVMSNRRQFLNKVVLDVGTGSGILSIFAAKAGAKKVYAVEATDMAQHARKLVAHNKLENVIEVIQGTIETIDLPEKVDIIISEWMGYFLLRESMLDSVLVARDKFLKPGGALYPSHANMSEQC</sequence>
<dbReference type="Gene3D" id="3.40.50.150">
    <property type="entry name" value="Vaccinia Virus protein VP39"/>
    <property type="match status" value="1"/>
</dbReference>
<dbReference type="PROSITE" id="PS51678">
    <property type="entry name" value="SAM_MT_PRMT"/>
    <property type="match status" value="1"/>
</dbReference>
<dbReference type="EC" id="2.1.1.319" evidence="1"/>
<dbReference type="GO" id="GO:0005634">
    <property type="term" value="C:nucleus"/>
    <property type="evidence" value="ECO:0007669"/>
    <property type="project" value="TreeGrafter"/>
</dbReference>
<keyword evidence="3 6" id="KW-0808">Transferase</keyword>
<name>A0A699YNC3_HAELA</name>
<keyword evidence="4 6" id="KW-0949">S-adenosyl-L-methionine</keyword>
<gene>
    <name evidence="7" type="ORF">HaLaN_02437</name>
</gene>
<dbReference type="GO" id="GO:0042054">
    <property type="term" value="F:histone methyltransferase activity"/>
    <property type="evidence" value="ECO:0007669"/>
    <property type="project" value="TreeGrafter"/>
</dbReference>
<proteinExistence type="predicted"/>
<evidence type="ECO:0000256" key="4">
    <source>
        <dbReference type="ARBA" id="ARBA00022691"/>
    </source>
</evidence>
<organism evidence="7 8">
    <name type="scientific">Haematococcus lacustris</name>
    <name type="common">Green alga</name>
    <name type="synonym">Haematococcus pluvialis</name>
    <dbReference type="NCBI Taxonomy" id="44745"/>
    <lineage>
        <taxon>Eukaryota</taxon>
        <taxon>Viridiplantae</taxon>
        <taxon>Chlorophyta</taxon>
        <taxon>core chlorophytes</taxon>
        <taxon>Chlorophyceae</taxon>
        <taxon>CS clade</taxon>
        <taxon>Chlamydomonadales</taxon>
        <taxon>Haematococcaceae</taxon>
        <taxon>Haematococcus</taxon>
    </lineage>
</organism>
<protein>
    <recommendedName>
        <fullName evidence="1">type I protein arginine methyltransferase</fullName>
        <ecNumber evidence="1">2.1.1.319</ecNumber>
    </recommendedName>
</protein>
<accession>A0A699YNC3</accession>
<dbReference type="GO" id="GO:0032259">
    <property type="term" value="P:methylation"/>
    <property type="evidence" value="ECO:0007669"/>
    <property type="project" value="UniProtKB-KW"/>
</dbReference>
<dbReference type="FunFam" id="3.40.50.150:FF:000003">
    <property type="entry name" value="Blast:Protein arginine N-methyltransferase 1"/>
    <property type="match status" value="1"/>
</dbReference>
<comment type="caution">
    <text evidence="7">The sequence shown here is derived from an EMBL/GenBank/DDBJ whole genome shotgun (WGS) entry which is preliminary data.</text>
</comment>
<dbReference type="Pfam" id="PF06325">
    <property type="entry name" value="PrmA"/>
    <property type="match status" value="1"/>
</dbReference>